<keyword evidence="2" id="KW-1133">Transmembrane helix</keyword>
<dbReference type="EMBL" id="JBICBT010001120">
    <property type="protein sequence ID" value="KAL3082143.1"/>
    <property type="molecule type" value="Genomic_DNA"/>
</dbReference>
<proteinExistence type="predicted"/>
<evidence type="ECO:0000256" key="1">
    <source>
        <dbReference type="SAM" id="MobiDB-lite"/>
    </source>
</evidence>
<dbReference type="Proteomes" id="UP001620626">
    <property type="component" value="Unassembled WGS sequence"/>
</dbReference>
<name>A0ABD2J5F0_9BILA</name>
<evidence type="ECO:0000313" key="8">
    <source>
        <dbReference type="Proteomes" id="UP001620626"/>
    </source>
</evidence>
<reference evidence="4 8" key="1">
    <citation type="submission" date="2024-10" db="EMBL/GenBank/DDBJ databases">
        <authorList>
            <person name="Kim D."/>
        </authorList>
    </citation>
    <scope>NUCLEOTIDE SEQUENCE [LARGE SCALE GENOMIC DNA]</scope>
    <source>
        <strain evidence="4">BH-2024</strain>
    </source>
</reference>
<dbReference type="AlphaFoldDB" id="A0ABD2J5F0"/>
<keyword evidence="8" id="KW-1185">Reference proteome</keyword>
<protein>
    <submittedName>
        <fullName evidence="4">Uncharacterized protein</fullName>
    </submittedName>
</protein>
<feature type="region of interest" description="Disordered" evidence="1">
    <location>
        <begin position="180"/>
        <end position="220"/>
    </location>
</feature>
<sequence>MAILRWSFLPIFFAMQWIKFNCTLCPIGLHCFYPRKYAKPVLCAHPSVHNITHFLSTGQLGEVATTTTTTLPATSEATAVAECAEPQPAHLTAWIAVCTALVALLVIAQLVRAGLKLRQILKDRAFTKGMQRRHRQRMRAARRNRQPASAPTPLILPAMLAGVSLRPTGVNLTVDRADGQRRAVGAEEEPVYDEVPLDTVEQRRDEENGEEDEEEDDSDF</sequence>
<keyword evidence="2" id="KW-0472">Membrane</keyword>
<accession>A0ABD2J5F0</accession>
<evidence type="ECO:0000256" key="3">
    <source>
        <dbReference type="SAM" id="SignalP"/>
    </source>
</evidence>
<dbReference type="EMBL" id="JBICBT010000216">
    <property type="protein sequence ID" value="KAL3120298.1"/>
    <property type="molecule type" value="Genomic_DNA"/>
</dbReference>
<feature type="transmembrane region" description="Helical" evidence="2">
    <location>
        <begin position="94"/>
        <end position="115"/>
    </location>
</feature>
<organism evidence="4 8">
    <name type="scientific">Heterodera trifolii</name>
    <dbReference type="NCBI Taxonomy" id="157864"/>
    <lineage>
        <taxon>Eukaryota</taxon>
        <taxon>Metazoa</taxon>
        <taxon>Ecdysozoa</taxon>
        <taxon>Nematoda</taxon>
        <taxon>Chromadorea</taxon>
        <taxon>Rhabditida</taxon>
        <taxon>Tylenchina</taxon>
        <taxon>Tylenchomorpha</taxon>
        <taxon>Tylenchoidea</taxon>
        <taxon>Heteroderidae</taxon>
        <taxon>Heteroderinae</taxon>
        <taxon>Heterodera</taxon>
    </lineage>
</organism>
<evidence type="ECO:0000313" key="5">
    <source>
        <dbReference type="EMBL" id="KAL3082143.1"/>
    </source>
</evidence>
<feature type="chain" id="PRO_5044724143" evidence="3">
    <location>
        <begin position="24"/>
        <end position="220"/>
    </location>
</feature>
<feature type="compositionally biased region" description="Acidic residues" evidence="1">
    <location>
        <begin position="186"/>
        <end position="196"/>
    </location>
</feature>
<feature type="compositionally biased region" description="Acidic residues" evidence="1">
    <location>
        <begin position="207"/>
        <end position="220"/>
    </location>
</feature>
<feature type="region of interest" description="Disordered" evidence="1">
    <location>
        <begin position="129"/>
        <end position="151"/>
    </location>
</feature>
<keyword evidence="2" id="KW-0812">Transmembrane</keyword>
<comment type="caution">
    <text evidence="4">The sequence shown here is derived from an EMBL/GenBank/DDBJ whole genome shotgun (WGS) entry which is preliminary data.</text>
</comment>
<dbReference type="EMBL" id="JBICBT010000895">
    <property type="protein sequence ID" value="KAL3094568.1"/>
    <property type="molecule type" value="Genomic_DNA"/>
</dbReference>
<evidence type="ECO:0000313" key="4">
    <source>
        <dbReference type="EMBL" id="KAL3081618.1"/>
    </source>
</evidence>
<keyword evidence="3" id="KW-0732">Signal</keyword>
<feature type="signal peptide" evidence="3">
    <location>
        <begin position="1"/>
        <end position="23"/>
    </location>
</feature>
<gene>
    <name evidence="7" type="ORF">niasHT_010077</name>
    <name evidence="6" type="ORF">niasHT_027151</name>
    <name evidence="4" type="ORF">niasHT_034276</name>
    <name evidence="5" type="ORF">niasHT_037033</name>
</gene>
<dbReference type="EMBL" id="JBICBT010001132">
    <property type="protein sequence ID" value="KAL3081618.1"/>
    <property type="molecule type" value="Genomic_DNA"/>
</dbReference>
<evidence type="ECO:0000313" key="6">
    <source>
        <dbReference type="EMBL" id="KAL3094568.1"/>
    </source>
</evidence>
<evidence type="ECO:0000256" key="2">
    <source>
        <dbReference type="SAM" id="Phobius"/>
    </source>
</evidence>
<feature type="compositionally biased region" description="Basic residues" evidence="1">
    <location>
        <begin position="130"/>
        <end position="145"/>
    </location>
</feature>
<evidence type="ECO:0000313" key="7">
    <source>
        <dbReference type="EMBL" id="KAL3120298.1"/>
    </source>
</evidence>